<evidence type="ECO:0000259" key="8">
    <source>
        <dbReference type="Pfam" id="PF02770"/>
    </source>
</evidence>
<reference evidence="10 11" key="1">
    <citation type="submission" date="2018-02" db="EMBL/GenBank/DDBJ databases">
        <title>8 Nocardia nova and 1 Nocardia cyriacigeorgica strain used for evolution to TMP-SMX.</title>
        <authorList>
            <person name="Mehta H."/>
            <person name="Weng J."/>
            <person name="Shamoo Y."/>
        </authorList>
    </citation>
    <scope>NUCLEOTIDE SEQUENCE [LARGE SCALE GENOMIC DNA]</scope>
    <source>
        <strain evidence="10 11">MDA3139</strain>
    </source>
</reference>
<comment type="caution">
    <text evidence="10">The sequence shown here is derived from an EMBL/GenBank/DDBJ whole genome shotgun (WGS) entry which is preliminary data.</text>
</comment>
<feature type="domain" description="Acyl-CoA oxidase/dehydrogenase middle" evidence="8">
    <location>
        <begin position="131"/>
        <end position="223"/>
    </location>
</feature>
<dbReference type="PROSITE" id="PS00072">
    <property type="entry name" value="ACYL_COA_DH_1"/>
    <property type="match status" value="1"/>
</dbReference>
<dbReference type="Pfam" id="PF00441">
    <property type="entry name" value="Acyl-CoA_dh_1"/>
    <property type="match status" value="1"/>
</dbReference>
<keyword evidence="4 6" id="KW-0274">FAD</keyword>
<evidence type="ECO:0000256" key="5">
    <source>
        <dbReference type="ARBA" id="ARBA00023002"/>
    </source>
</evidence>
<dbReference type="InterPro" id="IPR009075">
    <property type="entry name" value="AcylCo_DH/oxidase_C"/>
</dbReference>
<evidence type="ECO:0000313" key="10">
    <source>
        <dbReference type="EMBL" id="PPJ37374.1"/>
    </source>
</evidence>
<dbReference type="Gene3D" id="1.20.140.10">
    <property type="entry name" value="Butyryl-CoA Dehydrogenase, subunit A, domain 3"/>
    <property type="match status" value="1"/>
</dbReference>
<dbReference type="InterPro" id="IPR013786">
    <property type="entry name" value="AcylCoA_DH/ox_N"/>
</dbReference>
<dbReference type="InterPro" id="IPR006089">
    <property type="entry name" value="Acyl-CoA_DH_CS"/>
</dbReference>
<name>A0A2S6AQ85_9NOCA</name>
<dbReference type="InterPro" id="IPR037069">
    <property type="entry name" value="AcylCoA_DH/ox_N_sf"/>
</dbReference>
<evidence type="ECO:0000259" key="7">
    <source>
        <dbReference type="Pfam" id="PF00441"/>
    </source>
</evidence>
<evidence type="ECO:0000256" key="2">
    <source>
        <dbReference type="ARBA" id="ARBA00009347"/>
    </source>
</evidence>
<dbReference type="SUPFAM" id="SSF56645">
    <property type="entry name" value="Acyl-CoA dehydrogenase NM domain-like"/>
    <property type="match status" value="1"/>
</dbReference>
<dbReference type="GO" id="GO:0003995">
    <property type="term" value="F:acyl-CoA dehydrogenase activity"/>
    <property type="evidence" value="ECO:0007669"/>
    <property type="project" value="InterPro"/>
</dbReference>
<sequence length="381" mass="41753">MAADLQRLEAAELTAGEQRLREEVREFLAERLPAGTYDIGLGFAADIDAEFSRDLGKRGWLGMALPKEYGGGGRTAVERLIVVEELLAVGAPVGWHWVADRQSGPNIAANGTHEQKEFFLPRIANGELSFAIGMSEPESGSDLASVRTRAVRVDDGWLINGTKIWTSGALEATHILGLFRTSDERYGGLTQFIVDRASKGLRVSQIPFIDGTRHFCEVSFEDVFVPDTMRLGDIGAGWGQNKAELVLERGGVDRWMSLMPVLEHWAAHLSSTDPRWAQSDLGSIAARAWAFHGVSLSIARAVDEGRSPTIEAALAKEMATRFEQESIEIVTRHFGRTPELSSSDPYESLLARAILTGPSWTIRGGTTEILRNIISKGLIRL</sequence>
<dbReference type="RefSeq" id="WP_104379955.1">
    <property type="nucleotide sequence ID" value="NZ_PSZC01000009.1"/>
</dbReference>
<dbReference type="SUPFAM" id="SSF47203">
    <property type="entry name" value="Acyl-CoA dehydrogenase C-terminal domain-like"/>
    <property type="match status" value="1"/>
</dbReference>
<dbReference type="GO" id="GO:0005886">
    <property type="term" value="C:plasma membrane"/>
    <property type="evidence" value="ECO:0007669"/>
    <property type="project" value="TreeGrafter"/>
</dbReference>
<keyword evidence="5 6" id="KW-0560">Oxidoreductase</keyword>
<gene>
    <name evidence="10" type="ORF">C5E45_14660</name>
</gene>
<evidence type="ECO:0000259" key="9">
    <source>
        <dbReference type="Pfam" id="PF02771"/>
    </source>
</evidence>
<dbReference type="Proteomes" id="UP000239874">
    <property type="component" value="Unassembled WGS sequence"/>
</dbReference>
<feature type="domain" description="Acyl-CoA dehydrogenase/oxidase C-terminal" evidence="7">
    <location>
        <begin position="275"/>
        <end position="378"/>
    </location>
</feature>
<dbReference type="AlphaFoldDB" id="A0A2S6AQ85"/>
<dbReference type="Gene3D" id="1.10.540.10">
    <property type="entry name" value="Acyl-CoA dehydrogenase/oxidase, N-terminal domain"/>
    <property type="match status" value="1"/>
</dbReference>
<evidence type="ECO:0000256" key="1">
    <source>
        <dbReference type="ARBA" id="ARBA00001974"/>
    </source>
</evidence>
<dbReference type="InterPro" id="IPR009100">
    <property type="entry name" value="AcylCoA_DH/oxidase_NM_dom_sf"/>
</dbReference>
<dbReference type="PANTHER" id="PTHR43292">
    <property type="entry name" value="ACYL-COA DEHYDROGENASE"/>
    <property type="match status" value="1"/>
</dbReference>
<comment type="cofactor">
    <cofactor evidence="1 6">
        <name>FAD</name>
        <dbReference type="ChEBI" id="CHEBI:57692"/>
    </cofactor>
</comment>
<feature type="domain" description="Acyl-CoA dehydrogenase/oxidase N-terminal" evidence="9">
    <location>
        <begin position="16"/>
        <end position="127"/>
    </location>
</feature>
<evidence type="ECO:0000256" key="3">
    <source>
        <dbReference type="ARBA" id="ARBA00022630"/>
    </source>
</evidence>
<dbReference type="InterPro" id="IPR036250">
    <property type="entry name" value="AcylCo_DH-like_C"/>
</dbReference>
<evidence type="ECO:0000256" key="6">
    <source>
        <dbReference type="RuleBase" id="RU362125"/>
    </source>
</evidence>
<accession>A0A2S6AQ85</accession>
<dbReference type="PANTHER" id="PTHR43292:SF4">
    <property type="entry name" value="ACYL-COA DEHYDROGENASE FADE34"/>
    <property type="match status" value="1"/>
</dbReference>
<protein>
    <submittedName>
        <fullName evidence="10">Acyl-CoA dehydrogenase</fullName>
    </submittedName>
</protein>
<dbReference type="Pfam" id="PF02771">
    <property type="entry name" value="Acyl-CoA_dh_N"/>
    <property type="match status" value="1"/>
</dbReference>
<keyword evidence="3 6" id="KW-0285">Flavoprotein</keyword>
<dbReference type="InterPro" id="IPR052161">
    <property type="entry name" value="Mycobact_Acyl-CoA_DH"/>
</dbReference>
<organism evidence="10 11">
    <name type="scientific">Nocardia nova</name>
    <dbReference type="NCBI Taxonomy" id="37330"/>
    <lineage>
        <taxon>Bacteria</taxon>
        <taxon>Bacillati</taxon>
        <taxon>Actinomycetota</taxon>
        <taxon>Actinomycetes</taxon>
        <taxon>Mycobacteriales</taxon>
        <taxon>Nocardiaceae</taxon>
        <taxon>Nocardia</taxon>
    </lineage>
</organism>
<dbReference type="Pfam" id="PF02770">
    <property type="entry name" value="Acyl-CoA_dh_M"/>
    <property type="match status" value="1"/>
</dbReference>
<comment type="similarity">
    <text evidence="2 6">Belongs to the acyl-CoA dehydrogenase family.</text>
</comment>
<dbReference type="InterPro" id="IPR006091">
    <property type="entry name" value="Acyl-CoA_Oxase/DH_mid-dom"/>
</dbReference>
<evidence type="ECO:0000313" key="11">
    <source>
        <dbReference type="Proteomes" id="UP000239874"/>
    </source>
</evidence>
<evidence type="ECO:0000256" key="4">
    <source>
        <dbReference type="ARBA" id="ARBA00022827"/>
    </source>
</evidence>
<proteinExistence type="inferred from homology"/>
<dbReference type="Gene3D" id="2.40.110.10">
    <property type="entry name" value="Butyryl-CoA Dehydrogenase, subunit A, domain 2"/>
    <property type="match status" value="1"/>
</dbReference>
<dbReference type="GO" id="GO:0050660">
    <property type="term" value="F:flavin adenine dinucleotide binding"/>
    <property type="evidence" value="ECO:0007669"/>
    <property type="project" value="InterPro"/>
</dbReference>
<dbReference type="InterPro" id="IPR046373">
    <property type="entry name" value="Acyl-CoA_Oxase/DH_mid-dom_sf"/>
</dbReference>
<dbReference type="EMBL" id="PSZC01000009">
    <property type="protein sequence ID" value="PPJ37374.1"/>
    <property type="molecule type" value="Genomic_DNA"/>
</dbReference>